<dbReference type="InterPro" id="IPR036567">
    <property type="entry name" value="RHF-like"/>
</dbReference>
<protein>
    <submittedName>
        <fullName evidence="1">Putative sigma 54 modulation protein/ribosomal protein S30EA</fullName>
    </submittedName>
</protein>
<organism evidence="1">
    <name type="scientific">Candidatus Nitrotoga fabula</name>
    <dbReference type="NCBI Taxonomy" id="2182327"/>
    <lineage>
        <taxon>Bacteria</taxon>
        <taxon>Pseudomonadati</taxon>
        <taxon>Pseudomonadota</taxon>
        <taxon>Betaproteobacteria</taxon>
        <taxon>Nitrosomonadales</taxon>
        <taxon>Gallionellaceae</taxon>
        <taxon>Candidatus Nitrotoga</taxon>
    </lineage>
</organism>
<dbReference type="SUPFAM" id="SSF69754">
    <property type="entry name" value="Ribosome binding protein Y (YfiA homologue)"/>
    <property type="match status" value="1"/>
</dbReference>
<dbReference type="AlphaFoldDB" id="A0A2X0QWU4"/>
<keyword evidence="1" id="KW-0689">Ribosomal protein</keyword>
<proteinExistence type="predicted"/>
<evidence type="ECO:0000313" key="1">
    <source>
        <dbReference type="EMBL" id="SPS06068.1"/>
    </source>
</evidence>
<sequence>MQIPLQITIRDVDHSDALEQRIREKVSKLEDFFKQIISCRVVVEMPHKHHHQGKQFDVRIDIGVPGKEIVVNRDHHEDVYVALRDAFDAAKRQLEDYVRISRGDVKNHESKRTAENTGSAEE</sequence>
<keyword evidence="1" id="KW-0687">Ribonucleoprotein</keyword>
<accession>A0A2X0QWU4</accession>
<dbReference type="CDD" id="cd00552">
    <property type="entry name" value="RaiA"/>
    <property type="match status" value="1"/>
</dbReference>
<dbReference type="NCBIfam" id="TIGR00741">
    <property type="entry name" value="yfiA"/>
    <property type="match status" value="1"/>
</dbReference>
<gene>
    <name evidence="1" type="ORF">NITFAB_1658</name>
</gene>
<reference evidence="1" key="1">
    <citation type="submission" date="2018-05" db="EMBL/GenBank/DDBJ databases">
        <authorList>
            <person name="Lanie J.A."/>
            <person name="Ng W.-L."/>
            <person name="Kazmierczak K.M."/>
            <person name="Andrzejewski T.M."/>
            <person name="Davidsen T.M."/>
            <person name="Wayne K.J."/>
            <person name="Tettelin H."/>
            <person name="Glass J.I."/>
            <person name="Rusch D."/>
            <person name="Podicherti R."/>
            <person name="Tsui H.-C.T."/>
            <person name="Winkler M.E."/>
        </authorList>
    </citation>
    <scope>NUCLEOTIDE SEQUENCE</scope>
    <source>
        <strain evidence="1">KNB</strain>
    </source>
</reference>
<dbReference type="InterPro" id="IPR003489">
    <property type="entry name" value="RHF/RaiA"/>
</dbReference>
<dbReference type="Pfam" id="PF02482">
    <property type="entry name" value="Ribosomal_S30AE"/>
    <property type="match status" value="1"/>
</dbReference>
<dbReference type="EMBL" id="LS423452">
    <property type="protein sequence ID" value="SPS06068.1"/>
    <property type="molecule type" value="Genomic_DNA"/>
</dbReference>
<dbReference type="Gene3D" id="3.30.160.100">
    <property type="entry name" value="Ribosome hibernation promotion factor-like"/>
    <property type="match status" value="1"/>
</dbReference>
<dbReference type="GO" id="GO:0005840">
    <property type="term" value="C:ribosome"/>
    <property type="evidence" value="ECO:0007669"/>
    <property type="project" value="UniProtKB-KW"/>
</dbReference>
<name>A0A2X0QWU4_9PROT</name>